<dbReference type="GO" id="GO:0005737">
    <property type="term" value="C:cytoplasm"/>
    <property type="evidence" value="ECO:0007669"/>
    <property type="project" value="TreeGrafter"/>
</dbReference>
<evidence type="ECO:0000313" key="4">
    <source>
        <dbReference type="EMBL" id="KAK3311771.1"/>
    </source>
</evidence>
<sequence>MSTTTVLITGAGRGIGESIAAIYLQRPSYTVIAAVRDVTSPSSVELSSLPKAADSKLLLIKIDSASDTDAQDAAHTLKQEQEIEHIDTLIANAGICVYNEPAHTVDLKTFREQLEVNVLGAVKLFKAFYELLRSSQKQPKFIAISSLIGSTGMVRFTGKHNLASYGTSKAALNHFVRRTYYENDWLVATAIHPGTVSTDSGNVAVEVYGEAARGEYTPHQSAERVVRLIDGVTRESVGEHDGGLLGPDGGKIPF</sequence>
<evidence type="ECO:0000256" key="1">
    <source>
        <dbReference type="ARBA" id="ARBA00006484"/>
    </source>
</evidence>
<evidence type="ECO:0008006" key="7">
    <source>
        <dbReference type="Google" id="ProtNLM"/>
    </source>
</evidence>
<comment type="caution">
    <text evidence="5">The sequence shown here is derived from an EMBL/GenBank/DDBJ whole genome shotgun (WGS) entry which is preliminary data.</text>
</comment>
<reference evidence="5" key="2">
    <citation type="submission" date="2023-06" db="EMBL/GenBank/DDBJ databases">
        <authorList>
            <consortium name="Lawrence Berkeley National Laboratory"/>
            <person name="Haridas S."/>
            <person name="Hensen N."/>
            <person name="Bonometti L."/>
            <person name="Westerberg I."/>
            <person name="Brannstrom I.O."/>
            <person name="Guillou S."/>
            <person name="Cros-Aarteil S."/>
            <person name="Calhoun S."/>
            <person name="Kuo A."/>
            <person name="Mondo S."/>
            <person name="Pangilinan J."/>
            <person name="Riley R."/>
            <person name="Labutti K."/>
            <person name="Andreopoulos B."/>
            <person name="Lipzen A."/>
            <person name="Chen C."/>
            <person name="Yanf M."/>
            <person name="Daum C."/>
            <person name="Ng V."/>
            <person name="Clum A."/>
            <person name="Steindorff A."/>
            <person name="Ohm R."/>
            <person name="Martin F."/>
            <person name="Silar P."/>
            <person name="Natvig D."/>
            <person name="Lalanne C."/>
            <person name="Gautier V."/>
            <person name="Ament-Velasquez S.L."/>
            <person name="Kruys A."/>
            <person name="Hutchinson M.I."/>
            <person name="Powell A.J."/>
            <person name="Barry K."/>
            <person name="Miller A.N."/>
            <person name="Grigoriev I.V."/>
            <person name="Debuchy R."/>
            <person name="Gladieux P."/>
            <person name="Thoren M.H."/>
            <person name="Johannesson H."/>
        </authorList>
    </citation>
    <scope>NUCLEOTIDE SEQUENCE</scope>
    <source>
        <strain evidence="5">CBS 118394</strain>
    </source>
</reference>
<dbReference type="InterPro" id="IPR051468">
    <property type="entry name" value="Fungal_SecMetab_SDRs"/>
</dbReference>
<dbReference type="InterPro" id="IPR002347">
    <property type="entry name" value="SDR_fam"/>
</dbReference>
<dbReference type="GO" id="GO:0016491">
    <property type="term" value="F:oxidoreductase activity"/>
    <property type="evidence" value="ECO:0007669"/>
    <property type="project" value="UniProtKB-KW"/>
</dbReference>
<protein>
    <recommendedName>
        <fullName evidence="7">NAD(P)-binding protein</fullName>
    </recommendedName>
</protein>
<dbReference type="Gene3D" id="3.40.50.720">
    <property type="entry name" value="NAD(P)-binding Rossmann-like Domain"/>
    <property type="match status" value="1"/>
</dbReference>
<dbReference type="Pfam" id="PF00106">
    <property type="entry name" value="adh_short"/>
    <property type="match status" value="1"/>
</dbReference>
<comment type="similarity">
    <text evidence="1">Belongs to the short-chain dehydrogenases/reductases (SDR) family.</text>
</comment>
<name>A0AAE0MGE2_9PEZI</name>
<dbReference type="SUPFAM" id="SSF51735">
    <property type="entry name" value="NAD(P)-binding Rossmann-fold domains"/>
    <property type="match status" value="1"/>
</dbReference>
<dbReference type="EMBL" id="JAUEDM010000001">
    <property type="protein sequence ID" value="KAK3331235.1"/>
    <property type="molecule type" value="Genomic_DNA"/>
</dbReference>
<evidence type="ECO:0000313" key="5">
    <source>
        <dbReference type="EMBL" id="KAK3331235.1"/>
    </source>
</evidence>
<keyword evidence="6" id="KW-1185">Reference proteome</keyword>
<keyword evidence="3" id="KW-0560">Oxidoreductase</keyword>
<dbReference type="EMBL" id="JAUEDM010000026">
    <property type="protein sequence ID" value="KAK3311771.1"/>
    <property type="molecule type" value="Genomic_DNA"/>
</dbReference>
<gene>
    <name evidence="5" type="ORF">B0H66DRAFT_546138</name>
    <name evidence="4" type="ORF">B0H66DRAFT_571463</name>
</gene>
<organism evidence="5 6">
    <name type="scientific">Apodospora peruviana</name>
    <dbReference type="NCBI Taxonomy" id="516989"/>
    <lineage>
        <taxon>Eukaryota</taxon>
        <taxon>Fungi</taxon>
        <taxon>Dikarya</taxon>
        <taxon>Ascomycota</taxon>
        <taxon>Pezizomycotina</taxon>
        <taxon>Sordariomycetes</taxon>
        <taxon>Sordariomycetidae</taxon>
        <taxon>Sordariales</taxon>
        <taxon>Lasiosphaeriaceae</taxon>
        <taxon>Apodospora</taxon>
    </lineage>
</organism>
<keyword evidence="2" id="KW-0521">NADP</keyword>
<dbReference type="Proteomes" id="UP001283341">
    <property type="component" value="Unassembled WGS sequence"/>
</dbReference>
<dbReference type="PANTHER" id="PTHR43544:SF7">
    <property type="entry name" value="NADB-LER2"/>
    <property type="match status" value="1"/>
</dbReference>
<accession>A0AAE0MGE2</accession>
<dbReference type="InterPro" id="IPR036291">
    <property type="entry name" value="NAD(P)-bd_dom_sf"/>
</dbReference>
<reference evidence="5" key="1">
    <citation type="journal article" date="2023" name="Mol. Phylogenet. Evol.">
        <title>Genome-scale phylogeny and comparative genomics of the fungal order Sordariales.</title>
        <authorList>
            <person name="Hensen N."/>
            <person name="Bonometti L."/>
            <person name="Westerberg I."/>
            <person name="Brannstrom I.O."/>
            <person name="Guillou S."/>
            <person name="Cros-Aarteil S."/>
            <person name="Calhoun S."/>
            <person name="Haridas S."/>
            <person name="Kuo A."/>
            <person name="Mondo S."/>
            <person name="Pangilinan J."/>
            <person name="Riley R."/>
            <person name="LaButti K."/>
            <person name="Andreopoulos B."/>
            <person name="Lipzen A."/>
            <person name="Chen C."/>
            <person name="Yan M."/>
            <person name="Daum C."/>
            <person name="Ng V."/>
            <person name="Clum A."/>
            <person name="Steindorff A."/>
            <person name="Ohm R.A."/>
            <person name="Martin F."/>
            <person name="Silar P."/>
            <person name="Natvig D.O."/>
            <person name="Lalanne C."/>
            <person name="Gautier V."/>
            <person name="Ament-Velasquez S.L."/>
            <person name="Kruys A."/>
            <person name="Hutchinson M.I."/>
            <person name="Powell A.J."/>
            <person name="Barry K."/>
            <person name="Miller A.N."/>
            <person name="Grigoriev I.V."/>
            <person name="Debuchy R."/>
            <person name="Gladieux P."/>
            <person name="Hiltunen Thoren M."/>
            <person name="Johannesson H."/>
        </authorList>
    </citation>
    <scope>NUCLEOTIDE SEQUENCE</scope>
    <source>
        <strain evidence="5">CBS 118394</strain>
    </source>
</reference>
<dbReference type="AlphaFoldDB" id="A0AAE0MGE2"/>
<proteinExistence type="inferred from homology"/>
<dbReference type="PRINTS" id="PR00081">
    <property type="entry name" value="GDHRDH"/>
</dbReference>
<evidence type="ECO:0000256" key="3">
    <source>
        <dbReference type="ARBA" id="ARBA00023002"/>
    </source>
</evidence>
<evidence type="ECO:0000256" key="2">
    <source>
        <dbReference type="ARBA" id="ARBA00022857"/>
    </source>
</evidence>
<dbReference type="PANTHER" id="PTHR43544">
    <property type="entry name" value="SHORT-CHAIN DEHYDROGENASE/REDUCTASE"/>
    <property type="match status" value="1"/>
</dbReference>
<evidence type="ECO:0000313" key="6">
    <source>
        <dbReference type="Proteomes" id="UP001283341"/>
    </source>
</evidence>